<dbReference type="GO" id="GO:0005524">
    <property type="term" value="F:ATP binding"/>
    <property type="evidence" value="ECO:0007669"/>
    <property type="project" value="UniProtKB-KW"/>
</dbReference>
<dbReference type="Pfam" id="PF00488">
    <property type="entry name" value="MutS_V"/>
    <property type="match status" value="1"/>
</dbReference>
<keyword evidence="2" id="KW-0067">ATP-binding</keyword>
<evidence type="ECO:0000256" key="2">
    <source>
        <dbReference type="ARBA" id="ARBA00022840"/>
    </source>
</evidence>
<evidence type="ECO:0000256" key="1">
    <source>
        <dbReference type="ARBA" id="ARBA00022741"/>
    </source>
</evidence>
<organism evidence="6 7">
    <name type="scientific">Enhygromyxa salina</name>
    <dbReference type="NCBI Taxonomy" id="215803"/>
    <lineage>
        <taxon>Bacteria</taxon>
        <taxon>Pseudomonadati</taxon>
        <taxon>Myxococcota</taxon>
        <taxon>Polyangia</taxon>
        <taxon>Nannocystales</taxon>
        <taxon>Nannocystaceae</taxon>
        <taxon>Enhygromyxa</taxon>
    </lineage>
</organism>
<keyword evidence="3" id="KW-0238">DNA-binding</keyword>
<dbReference type="PANTHER" id="PTHR11361">
    <property type="entry name" value="DNA MISMATCH REPAIR PROTEIN MUTS FAMILY MEMBER"/>
    <property type="match status" value="1"/>
</dbReference>
<dbReference type="OrthoDB" id="9802448at2"/>
<gene>
    <name evidence="6" type="primary">mutS2_2</name>
    <name evidence="6" type="ORF">ENSA7_26780</name>
</gene>
<dbReference type="SMART" id="SM00534">
    <property type="entry name" value="MUTSac"/>
    <property type="match status" value="1"/>
</dbReference>
<dbReference type="InterPro" id="IPR027417">
    <property type="entry name" value="P-loop_NTPase"/>
</dbReference>
<keyword evidence="6" id="KW-0540">Nuclease</keyword>
<reference evidence="6 7" key="1">
    <citation type="submission" date="2018-03" db="EMBL/GenBank/DDBJ databases">
        <title>Draft Genome Sequences of the Obligatory Marine Myxobacteria Enhygromyxa salina SWB007.</title>
        <authorList>
            <person name="Poehlein A."/>
            <person name="Moghaddam J.A."/>
            <person name="Harms H."/>
            <person name="Alanjari M."/>
            <person name="Koenig G.M."/>
            <person name="Daniel R."/>
            <person name="Schaeberle T.F."/>
        </authorList>
    </citation>
    <scope>NUCLEOTIDE SEQUENCE [LARGE SCALE GENOMIC DNA]</scope>
    <source>
        <strain evidence="6 7">SWB007</strain>
    </source>
</reference>
<feature type="transmembrane region" description="Helical" evidence="4">
    <location>
        <begin position="52"/>
        <end position="70"/>
    </location>
</feature>
<dbReference type="GO" id="GO:0004519">
    <property type="term" value="F:endonuclease activity"/>
    <property type="evidence" value="ECO:0007669"/>
    <property type="project" value="UniProtKB-KW"/>
</dbReference>
<evidence type="ECO:0000313" key="7">
    <source>
        <dbReference type="Proteomes" id="UP000238823"/>
    </source>
</evidence>
<evidence type="ECO:0000259" key="5">
    <source>
        <dbReference type="SMART" id="SM00534"/>
    </source>
</evidence>
<dbReference type="GO" id="GO:0016787">
    <property type="term" value="F:hydrolase activity"/>
    <property type="evidence" value="ECO:0007669"/>
    <property type="project" value="UniProtKB-KW"/>
</dbReference>
<name>A0A2S9YRI1_9BACT</name>
<dbReference type="RefSeq" id="WP_106089695.1">
    <property type="nucleotide sequence ID" value="NZ_PVNL01000051.1"/>
</dbReference>
<evidence type="ECO:0000256" key="3">
    <source>
        <dbReference type="ARBA" id="ARBA00023125"/>
    </source>
</evidence>
<dbReference type="EMBL" id="PVNL01000051">
    <property type="protein sequence ID" value="PRQ07688.1"/>
    <property type="molecule type" value="Genomic_DNA"/>
</dbReference>
<keyword evidence="6" id="KW-0378">Hydrolase</keyword>
<dbReference type="GO" id="GO:0140664">
    <property type="term" value="F:ATP-dependent DNA damage sensor activity"/>
    <property type="evidence" value="ECO:0007669"/>
    <property type="project" value="InterPro"/>
</dbReference>
<dbReference type="GO" id="GO:0006298">
    <property type="term" value="P:mismatch repair"/>
    <property type="evidence" value="ECO:0007669"/>
    <property type="project" value="InterPro"/>
</dbReference>
<feature type="transmembrane region" description="Helical" evidence="4">
    <location>
        <begin position="76"/>
        <end position="95"/>
    </location>
</feature>
<dbReference type="GO" id="GO:0005829">
    <property type="term" value="C:cytosol"/>
    <property type="evidence" value="ECO:0007669"/>
    <property type="project" value="TreeGrafter"/>
</dbReference>
<evidence type="ECO:0000256" key="4">
    <source>
        <dbReference type="SAM" id="Phobius"/>
    </source>
</evidence>
<dbReference type="AlphaFoldDB" id="A0A2S9YRI1"/>
<dbReference type="Proteomes" id="UP000238823">
    <property type="component" value="Unassembled WGS sequence"/>
</dbReference>
<dbReference type="InterPro" id="IPR036187">
    <property type="entry name" value="DNA_mismatch_repair_MutS_sf"/>
</dbReference>
<keyword evidence="4" id="KW-1133">Transmembrane helix</keyword>
<keyword evidence="4" id="KW-0472">Membrane</keyword>
<keyword evidence="1" id="KW-0547">Nucleotide-binding</keyword>
<dbReference type="EC" id="3.1.-.-" evidence="6"/>
<accession>A0A2S9YRI1</accession>
<dbReference type="InterPro" id="IPR000432">
    <property type="entry name" value="DNA_mismatch_repair_MutS_C"/>
</dbReference>
<sequence length="624" mass="67649">MQSEPQGGPSSASVSAIDDARAAPAARYRDRLQIWEAALAQLERRDGNLSRARVLCFGLFLLLVVAGWLLKFSWLSLGVPVVGFAILVVVHERVLERRDAAQRAVAHYREGLDRLHDRWAGKGVTTQYADPAHPYSADLDLFGEGSLFDLLCRARTRGGEQQLASWLTVHAERRVDAEVITGRQRSVRALIDGVELREDLAVLGAAARVEVRPAVLIDWGRAPALFSAQARRALPVLGLVLPLLAIASVVVWALGMIAGLWSLLAVLVIEGGIYRALKDTLARAAGPADRHGRELSVLAALLARIEAEPFEDPRLVELRGALTSAGQPASQAIADLRRLAGWYEAQRNGLFAPIAVILMWGPNFAGAIERWRQRHGPQIAAWIAALAELEALSSLANHAFENPDDVFPELLGTTDASSLPCIVGEALGHPLLAREGCIRNDLQLVEPVRAHVISGSNMSGKSTFLRTVGCNVVLALAGGPVRAVSMQLTPVRIGATLRIQDSLREGASRFWAELTRLRTISELAAADPTLFLLDEIFHGTNSHDRRIGAEALLRSLLERGAIGLMTTHDLALAEAAEALAPAAINVHFQDDLLDGTLHFDYRMRPGVVRKSNALELMRSVGLDV</sequence>
<dbReference type="SUPFAM" id="SSF48334">
    <property type="entry name" value="DNA repair protein MutS, domain III"/>
    <property type="match status" value="1"/>
</dbReference>
<feature type="transmembrane region" description="Helical" evidence="4">
    <location>
        <begin position="233"/>
        <end position="254"/>
    </location>
</feature>
<protein>
    <submittedName>
        <fullName evidence="6">Endonuclease MutS2</fullName>
        <ecNumber evidence="6">3.1.-.-</ecNumber>
    </submittedName>
</protein>
<keyword evidence="4" id="KW-0812">Transmembrane</keyword>
<keyword evidence="6" id="KW-0255">Endonuclease</keyword>
<dbReference type="InterPro" id="IPR045076">
    <property type="entry name" value="MutS"/>
</dbReference>
<dbReference type="SUPFAM" id="SSF52540">
    <property type="entry name" value="P-loop containing nucleoside triphosphate hydrolases"/>
    <property type="match status" value="1"/>
</dbReference>
<feature type="domain" description="DNA mismatch repair proteins mutS family" evidence="5">
    <location>
        <begin position="448"/>
        <end position="623"/>
    </location>
</feature>
<dbReference type="Gene3D" id="3.40.50.300">
    <property type="entry name" value="P-loop containing nucleotide triphosphate hydrolases"/>
    <property type="match status" value="1"/>
</dbReference>
<dbReference type="GO" id="GO:0030983">
    <property type="term" value="F:mismatched DNA binding"/>
    <property type="evidence" value="ECO:0007669"/>
    <property type="project" value="InterPro"/>
</dbReference>
<proteinExistence type="predicted"/>
<dbReference type="PANTHER" id="PTHR11361:SF99">
    <property type="entry name" value="DNA MISMATCH REPAIR PROTEIN"/>
    <property type="match status" value="1"/>
</dbReference>
<evidence type="ECO:0000313" key="6">
    <source>
        <dbReference type="EMBL" id="PRQ07688.1"/>
    </source>
</evidence>
<comment type="caution">
    <text evidence="6">The sequence shown here is derived from an EMBL/GenBank/DDBJ whole genome shotgun (WGS) entry which is preliminary data.</text>
</comment>